<evidence type="ECO:0000313" key="9">
    <source>
        <dbReference type="EMBL" id="MCY1137091.1"/>
    </source>
</evidence>
<evidence type="ECO:0000256" key="6">
    <source>
        <dbReference type="ARBA" id="ARBA00023235"/>
    </source>
</evidence>
<dbReference type="EMBL" id="JAPNTZ010000001">
    <property type="protein sequence ID" value="MCY1137091.1"/>
    <property type="molecule type" value="Genomic_DNA"/>
</dbReference>
<dbReference type="NCBIfam" id="NF008277">
    <property type="entry name" value="PRK11055.1"/>
    <property type="match status" value="1"/>
</dbReference>
<dbReference type="InterPro" id="IPR018052">
    <property type="entry name" value="Ald1_epimerase_CS"/>
</dbReference>
<dbReference type="PROSITE" id="PS00545">
    <property type="entry name" value="ALDOSE_1_EPIMERASE"/>
    <property type="match status" value="1"/>
</dbReference>
<proteinExistence type="inferred from homology"/>
<dbReference type="CDD" id="cd09019">
    <property type="entry name" value="galactose_mutarotase_like"/>
    <property type="match status" value="1"/>
</dbReference>
<keyword evidence="10" id="KW-1185">Reference proteome</keyword>
<sequence length="347" mass="37262">MIEHWGTTAEGPVDRHVLTNSDGMRVAVLTYGGIVQSVEVPDRTGATANVVLGFDRLQGYVDNPGPYFGALIGRYGNRIARGRFTLDGTAHELPINNGPNSLHGGATGFDKRIWTATGTDDAVELRLVSPDGDQGYPGTLTATVRYTLNAGNALRIDYEATTDAPTVVNLTNHSYFNLGGEGTGDIYGHRVRLHAARFTPVGADLIPTGELRPVAGTPMDFREPFAVGERIRTGDEQLSHAGGYDHNWVLDRTDDGLTTAAEVTDPVSGRTLTVSTTEPGLQFYSGNFLDGTMIGTSGRLYRQGDGLALETQHFPDSPNQPAFPSTVLRPGETYRSSTVWQFGTSSS</sequence>
<name>A0ABT4AS82_9ACTN</name>
<dbReference type="PIRSF" id="PIRSF005096">
    <property type="entry name" value="GALM"/>
    <property type="match status" value="1"/>
</dbReference>
<dbReference type="Pfam" id="PF01263">
    <property type="entry name" value="Aldose_epim"/>
    <property type="match status" value="1"/>
</dbReference>
<dbReference type="InterPro" id="IPR011013">
    <property type="entry name" value="Gal_mutarotase_sf_dom"/>
</dbReference>
<organism evidence="9 10">
    <name type="scientific">Paractinoplanes pyxinae</name>
    <dbReference type="NCBI Taxonomy" id="2997416"/>
    <lineage>
        <taxon>Bacteria</taxon>
        <taxon>Bacillati</taxon>
        <taxon>Actinomycetota</taxon>
        <taxon>Actinomycetes</taxon>
        <taxon>Micromonosporales</taxon>
        <taxon>Micromonosporaceae</taxon>
        <taxon>Paractinoplanes</taxon>
    </lineage>
</organism>
<dbReference type="Gene3D" id="2.70.98.10">
    <property type="match status" value="1"/>
</dbReference>
<dbReference type="Proteomes" id="UP001151002">
    <property type="component" value="Unassembled WGS sequence"/>
</dbReference>
<comment type="similarity">
    <text evidence="3 8">Belongs to the aldose epimerase family.</text>
</comment>
<accession>A0ABT4AS82</accession>
<evidence type="ECO:0000313" key="10">
    <source>
        <dbReference type="Proteomes" id="UP001151002"/>
    </source>
</evidence>
<comment type="pathway">
    <text evidence="2 8">Carbohydrate metabolism; hexose metabolism.</text>
</comment>
<evidence type="ECO:0000256" key="5">
    <source>
        <dbReference type="ARBA" id="ARBA00014165"/>
    </source>
</evidence>
<comment type="catalytic activity">
    <reaction evidence="1 8">
        <text>alpha-D-glucose = beta-D-glucose</text>
        <dbReference type="Rhea" id="RHEA:10264"/>
        <dbReference type="ChEBI" id="CHEBI:15903"/>
        <dbReference type="ChEBI" id="CHEBI:17925"/>
        <dbReference type="EC" id="5.1.3.3"/>
    </reaction>
</comment>
<dbReference type="RefSeq" id="WP_267560903.1">
    <property type="nucleotide sequence ID" value="NZ_JAPNTZ010000001.1"/>
</dbReference>
<comment type="caution">
    <text evidence="9">The sequence shown here is derived from an EMBL/GenBank/DDBJ whole genome shotgun (WGS) entry which is preliminary data.</text>
</comment>
<protein>
    <recommendedName>
        <fullName evidence="5 8">Aldose 1-epimerase</fullName>
        <ecNumber evidence="4 8">5.1.3.3</ecNumber>
    </recommendedName>
</protein>
<evidence type="ECO:0000256" key="1">
    <source>
        <dbReference type="ARBA" id="ARBA00001614"/>
    </source>
</evidence>
<evidence type="ECO:0000256" key="8">
    <source>
        <dbReference type="PIRNR" id="PIRNR005096"/>
    </source>
</evidence>
<evidence type="ECO:0000256" key="3">
    <source>
        <dbReference type="ARBA" id="ARBA00006206"/>
    </source>
</evidence>
<dbReference type="InterPro" id="IPR014718">
    <property type="entry name" value="GH-type_carb-bd"/>
</dbReference>
<evidence type="ECO:0000256" key="7">
    <source>
        <dbReference type="ARBA" id="ARBA00023277"/>
    </source>
</evidence>
<dbReference type="InterPro" id="IPR015443">
    <property type="entry name" value="Aldose_1-epimerase"/>
</dbReference>
<keyword evidence="7 8" id="KW-0119">Carbohydrate metabolism</keyword>
<dbReference type="SUPFAM" id="SSF74650">
    <property type="entry name" value="Galactose mutarotase-like"/>
    <property type="match status" value="1"/>
</dbReference>
<dbReference type="EC" id="5.1.3.3" evidence="4 8"/>
<dbReference type="PANTHER" id="PTHR10091:SF0">
    <property type="entry name" value="GALACTOSE MUTAROTASE"/>
    <property type="match status" value="1"/>
</dbReference>
<evidence type="ECO:0000256" key="2">
    <source>
        <dbReference type="ARBA" id="ARBA00005028"/>
    </source>
</evidence>
<dbReference type="InterPro" id="IPR008183">
    <property type="entry name" value="Aldose_1/G6P_1-epimerase"/>
</dbReference>
<dbReference type="PANTHER" id="PTHR10091">
    <property type="entry name" value="ALDOSE-1-EPIMERASE"/>
    <property type="match status" value="1"/>
</dbReference>
<dbReference type="InterPro" id="IPR047215">
    <property type="entry name" value="Galactose_mutarotase-like"/>
</dbReference>
<evidence type="ECO:0000256" key="4">
    <source>
        <dbReference type="ARBA" id="ARBA00013185"/>
    </source>
</evidence>
<reference evidence="9" key="1">
    <citation type="submission" date="2022-11" db="EMBL/GenBank/DDBJ databases">
        <authorList>
            <person name="Somphong A."/>
            <person name="Phongsopitanun W."/>
        </authorList>
    </citation>
    <scope>NUCLEOTIDE SEQUENCE</scope>
    <source>
        <strain evidence="9">Pm04-4</strain>
    </source>
</reference>
<keyword evidence="6 8" id="KW-0413">Isomerase</keyword>
<gene>
    <name evidence="9" type="ORF">OWR29_03710</name>
</gene>